<sequence length="86" mass="10197">MKIYYSQLFKEKVNKLPPDVKKILKKKLELLLQNPYHPSLRTKKIQGTKDIFETSITMGIRLTWQYKEDGIILRNIGEHDKTLKNP</sequence>
<evidence type="ECO:0008006" key="3">
    <source>
        <dbReference type="Google" id="ProtNLM"/>
    </source>
</evidence>
<organism evidence="1 2">
    <name type="scientific">Caldicellulosiruptor changbaiensis</name>
    <dbReference type="NCBI Taxonomy" id="1222016"/>
    <lineage>
        <taxon>Bacteria</taxon>
        <taxon>Bacillati</taxon>
        <taxon>Bacillota</taxon>
        <taxon>Bacillota incertae sedis</taxon>
        <taxon>Caldicellulosiruptorales</taxon>
        <taxon>Caldicellulosiruptoraceae</taxon>
        <taxon>Caldicellulosiruptor</taxon>
    </lineage>
</organism>
<dbReference type="KEGG" id="ccha:ELD05_01530"/>
<proteinExistence type="predicted"/>
<dbReference type="RefSeq" id="WP_127351089.1">
    <property type="nucleotide sequence ID" value="NZ_CP034791.1"/>
</dbReference>
<name>A0A3T0D2Z9_9FIRM</name>
<dbReference type="InterPro" id="IPR035093">
    <property type="entry name" value="RelE/ParE_toxin_dom_sf"/>
</dbReference>
<dbReference type="SUPFAM" id="SSF143011">
    <property type="entry name" value="RelE-like"/>
    <property type="match status" value="1"/>
</dbReference>
<dbReference type="Proteomes" id="UP000282930">
    <property type="component" value="Chromosome"/>
</dbReference>
<gene>
    <name evidence="1" type="ORF">ELD05_01530</name>
</gene>
<reference evidence="1 2" key="1">
    <citation type="submission" date="2018-12" db="EMBL/GenBank/DDBJ databases">
        <title>Genome sequence from the cellulolytic species, Caldicellulosiruptor changbaiensis.</title>
        <authorList>
            <person name="Blumer-Schuette S.E."/>
            <person name="Mendoza C."/>
        </authorList>
    </citation>
    <scope>NUCLEOTIDE SEQUENCE [LARGE SCALE GENOMIC DNA]</scope>
    <source>
        <strain evidence="1 2">CBS-Z</strain>
    </source>
</reference>
<accession>A0A3T0D2Z9</accession>
<evidence type="ECO:0000313" key="1">
    <source>
        <dbReference type="EMBL" id="AZT89464.1"/>
    </source>
</evidence>
<dbReference type="EMBL" id="CP034791">
    <property type="protein sequence ID" value="AZT89464.1"/>
    <property type="molecule type" value="Genomic_DNA"/>
</dbReference>
<evidence type="ECO:0000313" key="2">
    <source>
        <dbReference type="Proteomes" id="UP000282930"/>
    </source>
</evidence>
<dbReference type="AlphaFoldDB" id="A0A3T0D2Z9"/>
<dbReference type="Gene3D" id="3.30.2310.20">
    <property type="entry name" value="RelE-like"/>
    <property type="match status" value="1"/>
</dbReference>
<protein>
    <recommendedName>
        <fullName evidence="3">Cytotoxin</fullName>
    </recommendedName>
</protein>
<keyword evidence="2" id="KW-1185">Reference proteome</keyword>